<feature type="coiled-coil region" evidence="1">
    <location>
        <begin position="200"/>
        <end position="234"/>
    </location>
</feature>
<dbReference type="SUPFAM" id="SSF51261">
    <property type="entry name" value="Duplicated hybrid motif"/>
    <property type="match status" value="1"/>
</dbReference>
<organism evidence="5 6">
    <name type="scientific">Cognatishimia maritima</name>
    <dbReference type="NCBI Taxonomy" id="870908"/>
    <lineage>
        <taxon>Bacteria</taxon>
        <taxon>Pseudomonadati</taxon>
        <taxon>Pseudomonadota</taxon>
        <taxon>Alphaproteobacteria</taxon>
        <taxon>Rhodobacterales</taxon>
        <taxon>Paracoccaceae</taxon>
        <taxon>Cognatishimia</taxon>
    </lineage>
</organism>
<evidence type="ECO:0000256" key="2">
    <source>
        <dbReference type="SAM" id="Phobius"/>
    </source>
</evidence>
<feature type="coiled-coil region" evidence="1">
    <location>
        <begin position="135"/>
        <end position="162"/>
    </location>
</feature>
<dbReference type="Proteomes" id="UP000184211">
    <property type="component" value="Unassembled WGS sequence"/>
</dbReference>
<dbReference type="AlphaFoldDB" id="A0A1M5JET6"/>
<evidence type="ECO:0000313" key="5">
    <source>
        <dbReference type="EMBL" id="SHG39048.1"/>
    </source>
</evidence>
<dbReference type="STRING" id="870908.SAMN04488044_0635"/>
<dbReference type="InterPro" id="IPR050570">
    <property type="entry name" value="Cell_wall_metabolism_enzyme"/>
</dbReference>
<dbReference type="FunFam" id="2.70.70.10:FF:000006">
    <property type="entry name" value="M23 family peptidase"/>
    <property type="match status" value="1"/>
</dbReference>
<keyword evidence="2" id="KW-1133">Transmembrane helix</keyword>
<feature type="transmembrane region" description="Helical" evidence="2">
    <location>
        <begin position="41"/>
        <end position="63"/>
    </location>
</feature>
<keyword evidence="2" id="KW-0472">Membrane</keyword>
<keyword evidence="2" id="KW-0812">Transmembrane</keyword>
<dbReference type="PANTHER" id="PTHR21666">
    <property type="entry name" value="PEPTIDASE-RELATED"/>
    <property type="match status" value="1"/>
</dbReference>
<dbReference type="Pfam" id="PF19353">
    <property type="entry name" value="DUF5930"/>
    <property type="match status" value="1"/>
</dbReference>
<keyword evidence="1" id="KW-0175">Coiled coil</keyword>
<dbReference type="Gene3D" id="2.70.70.10">
    <property type="entry name" value="Glucose Permease (Domain IIA)"/>
    <property type="match status" value="1"/>
</dbReference>
<dbReference type="CDD" id="cd12797">
    <property type="entry name" value="M23_peptidase"/>
    <property type="match status" value="1"/>
</dbReference>
<dbReference type="EMBL" id="FQWM01000001">
    <property type="protein sequence ID" value="SHG39048.1"/>
    <property type="molecule type" value="Genomic_DNA"/>
</dbReference>
<accession>A0A1M5JET6</accession>
<dbReference type="InterPro" id="IPR016047">
    <property type="entry name" value="M23ase_b-sheet_dom"/>
</dbReference>
<dbReference type="InterPro" id="IPR011055">
    <property type="entry name" value="Dup_hybrid_motif"/>
</dbReference>
<gene>
    <name evidence="5" type="ORF">SAMN04488044_0635</name>
</gene>
<feature type="domain" description="M23ase beta-sheet core" evidence="3">
    <location>
        <begin position="329"/>
        <end position="424"/>
    </location>
</feature>
<evidence type="ECO:0000259" key="4">
    <source>
        <dbReference type="Pfam" id="PF19353"/>
    </source>
</evidence>
<feature type="domain" description="DUF5930" evidence="4">
    <location>
        <begin position="1"/>
        <end position="318"/>
    </location>
</feature>
<dbReference type="GO" id="GO:0004222">
    <property type="term" value="F:metalloendopeptidase activity"/>
    <property type="evidence" value="ECO:0007669"/>
    <property type="project" value="TreeGrafter"/>
</dbReference>
<evidence type="ECO:0000313" key="6">
    <source>
        <dbReference type="Proteomes" id="UP000184211"/>
    </source>
</evidence>
<dbReference type="Pfam" id="PF01551">
    <property type="entry name" value="Peptidase_M23"/>
    <property type="match status" value="1"/>
</dbReference>
<reference evidence="6" key="1">
    <citation type="submission" date="2016-11" db="EMBL/GenBank/DDBJ databases">
        <authorList>
            <person name="Varghese N."/>
            <person name="Submissions S."/>
        </authorList>
    </citation>
    <scope>NUCLEOTIDE SEQUENCE [LARGE SCALE GENOMIC DNA]</scope>
    <source>
        <strain evidence="6">DSM 28223</strain>
    </source>
</reference>
<keyword evidence="5" id="KW-0378">Hydrolase</keyword>
<protein>
    <submittedName>
        <fullName evidence="5">Murein DD-endopeptidase MepM and murein hydrolase activator NlpD, contain LysM domain</fullName>
    </submittedName>
</protein>
<dbReference type="RefSeq" id="WP_207546188.1">
    <property type="nucleotide sequence ID" value="NZ_FQWM01000001.1"/>
</dbReference>
<dbReference type="PANTHER" id="PTHR21666:SF270">
    <property type="entry name" value="MUREIN HYDROLASE ACTIVATOR ENVC"/>
    <property type="match status" value="1"/>
</dbReference>
<keyword evidence="6" id="KW-1185">Reference proteome</keyword>
<evidence type="ECO:0000256" key="1">
    <source>
        <dbReference type="SAM" id="Coils"/>
    </source>
</evidence>
<dbReference type="InterPro" id="IPR045974">
    <property type="entry name" value="DUF5930"/>
</dbReference>
<name>A0A1M5JET6_9RHOB</name>
<sequence>MRTRLAIHTHAFLERFFPERRLFLRSDTDTRFIRLKPSTQLVAFSGMALLVAWSIIATAILVMDSIGSGNFREQARRDQETYQLRLNEISSERDMRSAEAVAAQERFTTALEQISVMQSQLLQSETRRKELETGIEVIQATLRRTMKEREAAREEVAQLQNEDNADTTVASNDLNAEGVGALATALSETARERDAVFAEAQKAIALADDMRLELKLLEEKNDQIFRQLEDAMTVSVEPLEKMFTQAGLSTKSLLEEVRRGYTGQGGPLTPLSVSTSGGEMDANALRMNQILNDLDRLNMYRIAAETVPFANPVKSAVRYTSGFGMRWGRMHKGSDFAGPHGTPIYSTADGVVVHAGWLSGYGRLIKIKHAHGIETRYAHLAKIRVNVGQRVSRGELIGDMGNSGRSTGTHLHYEVRVNGKAVNPMTFIKAARDVF</sequence>
<proteinExistence type="predicted"/>
<evidence type="ECO:0000259" key="3">
    <source>
        <dbReference type="Pfam" id="PF01551"/>
    </source>
</evidence>